<dbReference type="InterPro" id="IPR013320">
    <property type="entry name" value="ConA-like_dom_sf"/>
</dbReference>
<gene>
    <name evidence="2" type="ORF">VP395_13780</name>
</gene>
<sequence>MNTKTIKALFQSILMIGFLLSVNSCFDTAKKSDNKDAKTTLFPSDVIPFMDEWSILCGDGTSFKNLVNVDHKDFFYVSNEGKTNWVVYKTPNSGITSRTSNNTRTELGQKQHWIPETGGKLTGILKVMHVSTSGDARVAASYSVVVGQIHSDEGHENEPLKIFYKKFPGHKKGSVFWNYEINTEGDNSKRWDYSTAVWGNDMSVIGATASSYPPEPKEGIELGEEFSYEVNVYEGIMYLTFKSEGHETKKFTKNLLKSEFATYSDIPKQILTLYAAIGRDGIERENGYAGEIQYFKQGAYNQTNGKIPEENIVWNTGSETYNGDIAKQYANGCYAEVWFKQATVGAGTSPN</sequence>
<proteinExistence type="predicted"/>
<accession>A0ABV0ACH8</accession>
<protein>
    <submittedName>
        <fullName evidence="2">Polysaccharide lyase family 7 protein</fullName>
    </submittedName>
</protein>
<organism evidence="2 3">
    <name type="scientific">Mariniflexile soesokkakense</name>
    <dbReference type="NCBI Taxonomy" id="1343160"/>
    <lineage>
        <taxon>Bacteria</taxon>
        <taxon>Pseudomonadati</taxon>
        <taxon>Bacteroidota</taxon>
        <taxon>Flavobacteriia</taxon>
        <taxon>Flavobacteriales</taxon>
        <taxon>Flavobacteriaceae</taxon>
        <taxon>Mariniflexile</taxon>
    </lineage>
</organism>
<name>A0ABV0ACH8_9FLAO</name>
<dbReference type="GO" id="GO:0016829">
    <property type="term" value="F:lyase activity"/>
    <property type="evidence" value="ECO:0007669"/>
    <property type="project" value="UniProtKB-KW"/>
</dbReference>
<feature type="domain" description="Alginate lyase 2" evidence="1">
    <location>
        <begin position="65"/>
        <end position="344"/>
    </location>
</feature>
<evidence type="ECO:0000313" key="3">
    <source>
        <dbReference type="Proteomes" id="UP001416393"/>
    </source>
</evidence>
<dbReference type="Pfam" id="PF08787">
    <property type="entry name" value="Alginate_lyase2"/>
    <property type="match status" value="1"/>
</dbReference>
<keyword evidence="3" id="KW-1185">Reference proteome</keyword>
<dbReference type="SUPFAM" id="SSF49899">
    <property type="entry name" value="Concanavalin A-like lectins/glucanases"/>
    <property type="match status" value="1"/>
</dbReference>
<comment type="caution">
    <text evidence="2">The sequence shown here is derived from an EMBL/GenBank/DDBJ whole genome shotgun (WGS) entry which is preliminary data.</text>
</comment>
<evidence type="ECO:0000313" key="2">
    <source>
        <dbReference type="EMBL" id="MEN3324804.1"/>
    </source>
</evidence>
<dbReference type="EMBL" id="JAZHYP010000008">
    <property type="protein sequence ID" value="MEN3324804.1"/>
    <property type="molecule type" value="Genomic_DNA"/>
</dbReference>
<dbReference type="Proteomes" id="UP001416393">
    <property type="component" value="Unassembled WGS sequence"/>
</dbReference>
<keyword evidence="2" id="KW-0456">Lyase</keyword>
<evidence type="ECO:0000259" key="1">
    <source>
        <dbReference type="Pfam" id="PF08787"/>
    </source>
</evidence>
<reference evidence="2 3" key="1">
    <citation type="submission" date="2024-01" db="EMBL/GenBank/DDBJ databases">
        <title>Mariniflexile litorale sp. nov., isolated from the shallow sediments of the Sea of Japan.</title>
        <authorList>
            <person name="Romanenko L."/>
            <person name="Bystritskaya E."/>
            <person name="Isaeva M."/>
        </authorList>
    </citation>
    <scope>NUCLEOTIDE SEQUENCE [LARGE SCALE GENOMIC DNA]</scope>
    <source>
        <strain evidence="2 3">KCTC 32427</strain>
    </source>
</reference>
<dbReference type="Gene3D" id="2.60.120.200">
    <property type="match status" value="1"/>
</dbReference>
<dbReference type="InterPro" id="IPR014895">
    <property type="entry name" value="Alginate_lyase_2"/>
</dbReference>
<dbReference type="RefSeq" id="WP_346242601.1">
    <property type="nucleotide sequence ID" value="NZ_JAZHYP010000008.1"/>
</dbReference>